<evidence type="ECO:0000313" key="13">
    <source>
        <dbReference type="EMBL" id="UWN56416.1"/>
    </source>
</evidence>
<comment type="similarity">
    <text evidence="11">Belongs to the glycosyltransferase 51 family.</text>
</comment>
<dbReference type="Pfam" id="PF00912">
    <property type="entry name" value="Transgly"/>
    <property type="match status" value="1"/>
</dbReference>
<comment type="catalytic activity">
    <reaction evidence="11">
        <text>[GlcNAc-(1-&gt;4)-Mur2Ac(oyl-L-Ala-gamma-D-Glu-L-Lys-D-Ala-D-Ala)](n)-di-trans,octa-cis-undecaprenyl diphosphate + beta-D-GlcNAc-(1-&gt;4)-Mur2Ac(oyl-L-Ala-gamma-D-Glu-L-Lys-D-Ala-D-Ala)-di-trans,octa-cis-undecaprenyl diphosphate = [GlcNAc-(1-&gt;4)-Mur2Ac(oyl-L-Ala-gamma-D-Glu-L-Lys-D-Ala-D-Ala)](n+1)-di-trans,octa-cis-undecaprenyl diphosphate + di-trans,octa-cis-undecaprenyl diphosphate + H(+)</text>
        <dbReference type="Rhea" id="RHEA:23708"/>
        <dbReference type="Rhea" id="RHEA-COMP:9602"/>
        <dbReference type="Rhea" id="RHEA-COMP:9603"/>
        <dbReference type="ChEBI" id="CHEBI:15378"/>
        <dbReference type="ChEBI" id="CHEBI:58405"/>
        <dbReference type="ChEBI" id="CHEBI:60033"/>
        <dbReference type="ChEBI" id="CHEBI:78435"/>
        <dbReference type="EC" id="2.4.99.28"/>
    </reaction>
</comment>
<keyword evidence="1 11" id="KW-1003">Cell membrane</keyword>
<protein>
    <recommendedName>
        <fullName evidence="11">Biosynthetic peptidoglycan transglycosylase</fullName>
        <ecNumber evidence="11">2.4.99.28</ecNumber>
    </recommendedName>
    <alternativeName>
        <fullName evidence="11">Glycan polymerase</fullName>
    </alternativeName>
    <alternativeName>
        <fullName evidence="11">Peptidoglycan glycosyltransferase MtgA</fullName>
        <shortName evidence="11">PGT</shortName>
    </alternativeName>
</protein>
<gene>
    <name evidence="11 13" type="primary">mtgA</name>
    <name evidence="13" type="ORF">NQ491_07010</name>
</gene>
<dbReference type="GO" id="GO:0016757">
    <property type="term" value="F:glycosyltransferase activity"/>
    <property type="evidence" value="ECO:0007669"/>
    <property type="project" value="UniProtKB-KW"/>
</dbReference>
<evidence type="ECO:0000256" key="11">
    <source>
        <dbReference type="HAMAP-Rule" id="MF_00766"/>
    </source>
</evidence>
<evidence type="ECO:0000256" key="3">
    <source>
        <dbReference type="ARBA" id="ARBA00022676"/>
    </source>
</evidence>
<evidence type="ECO:0000313" key="14">
    <source>
        <dbReference type="Proteomes" id="UP001059295"/>
    </source>
</evidence>
<evidence type="ECO:0000256" key="10">
    <source>
        <dbReference type="ARBA" id="ARBA00023316"/>
    </source>
</evidence>
<keyword evidence="4 11" id="KW-0808">Transferase</keyword>
<dbReference type="GeneID" id="82891470"/>
<dbReference type="SUPFAM" id="SSF53955">
    <property type="entry name" value="Lysozyme-like"/>
    <property type="match status" value="1"/>
</dbReference>
<keyword evidence="6 11" id="KW-0133">Cell shape</keyword>
<keyword evidence="3 11" id="KW-0328">Glycosyltransferase</keyword>
<reference evidence="13" key="1">
    <citation type="journal article" date="2022" name="Cell">
        <title>Design, construction, and in vivo augmentation of a complex gut microbiome.</title>
        <authorList>
            <person name="Cheng A.G."/>
            <person name="Ho P.Y."/>
            <person name="Aranda-Diaz A."/>
            <person name="Jain S."/>
            <person name="Yu F.B."/>
            <person name="Meng X."/>
            <person name="Wang M."/>
            <person name="Iakiviak M."/>
            <person name="Nagashima K."/>
            <person name="Zhao A."/>
            <person name="Murugkar P."/>
            <person name="Patil A."/>
            <person name="Atabakhsh K."/>
            <person name="Weakley A."/>
            <person name="Yan J."/>
            <person name="Brumbaugh A.R."/>
            <person name="Higginbottom S."/>
            <person name="Dimas A."/>
            <person name="Shiver A.L."/>
            <person name="Deutschbauer A."/>
            <person name="Neff N."/>
            <person name="Sonnenburg J.L."/>
            <person name="Huang K.C."/>
            <person name="Fischbach M.A."/>
        </authorList>
    </citation>
    <scope>NUCLEOTIDE SEQUENCE</scope>
    <source>
        <strain evidence="13">AP11</strain>
    </source>
</reference>
<comment type="function">
    <text evidence="11">Peptidoglycan polymerase that catalyzes glycan chain elongation from lipid-linked precursors.</text>
</comment>
<dbReference type="InterPro" id="IPR036950">
    <property type="entry name" value="PBP_transglycosylase"/>
</dbReference>
<keyword evidence="14" id="KW-1185">Reference proteome</keyword>
<comment type="pathway">
    <text evidence="11">Cell wall biogenesis; peptidoglycan biosynthesis.</text>
</comment>
<evidence type="ECO:0000256" key="8">
    <source>
        <dbReference type="ARBA" id="ARBA00022989"/>
    </source>
</evidence>
<evidence type="ECO:0000256" key="5">
    <source>
        <dbReference type="ARBA" id="ARBA00022692"/>
    </source>
</evidence>
<comment type="subcellular location">
    <subcellularLocation>
        <location evidence="11">Cell membrane</location>
        <topology evidence="11">Single-pass membrane protein</topology>
    </subcellularLocation>
</comment>
<evidence type="ECO:0000256" key="2">
    <source>
        <dbReference type="ARBA" id="ARBA00022519"/>
    </source>
</evidence>
<dbReference type="PANTHER" id="PTHR30400">
    <property type="entry name" value="MONOFUNCTIONAL BIOSYNTHETIC PEPTIDOGLYCAN TRANSGLYCOSYLASE"/>
    <property type="match status" value="1"/>
</dbReference>
<keyword evidence="2" id="KW-0997">Cell inner membrane</keyword>
<keyword evidence="7 11" id="KW-0573">Peptidoglycan synthesis</keyword>
<evidence type="ECO:0000256" key="7">
    <source>
        <dbReference type="ARBA" id="ARBA00022984"/>
    </source>
</evidence>
<evidence type="ECO:0000256" key="1">
    <source>
        <dbReference type="ARBA" id="ARBA00022475"/>
    </source>
</evidence>
<evidence type="ECO:0000256" key="4">
    <source>
        <dbReference type="ARBA" id="ARBA00022679"/>
    </source>
</evidence>
<keyword evidence="9 11" id="KW-0472">Membrane</keyword>
<dbReference type="InterPro" id="IPR011812">
    <property type="entry name" value="Pep_trsgly"/>
</dbReference>
<dbReference type="HAMAP" id="MF_00766">
    <property type="entry name" value="PGT_MtgA"/>
    <property type="match status" value="1"/>
</dbReference>
<dbReference type="EC" id="2.4.99.28" evidence="11"/>
<dbReference type="PANTHER" id="PTHR30400:SF0">
    <property type="entry name" value="BIOSYNTHETIC PEPTIDOGLYCAN TRANSGLYCOSYLASE"/>
    <property type="match status" value="1"/>
</dbReference>
<keyword evidence="10 11" id="KW-0961">Cell wall biogenesis/degradation</keyword>
<dbReference type="Gene3D" id="1.10.3810.10">
    <property type="entry name" value="Biosynthetic peptidoglycan transglycosylase-like"/>
    <property type="match status" value="1"/>
</dbReference>
<proteinExistence type="inferred from homology"/>
<dbReference type="InterPro" id="IPR023346">
    <property type="entry name" value="Lysozyme-like_dom_sf"/>
</dbReference>
<keyword evidence="8 11" id="KW-1133">Transmembrane helix</keyword>
<dbReference type="Proteomes" id="UP001059295">
    <property type="component" value="Chromosome"/>
</dbReference>
<feature type="domain" description="Glycosyl transferase family 51" evidence="12">
    <location>
        <begin position="57"/>
        <end position="219"/>
    </location>
</feature>
<sequence>MTGFAMRYLGRLVAYLAVFFITFSLGYTLLLRWVPVTLTPLKAIRLAEHLPEEGLRVRSNWVPLRKVAMPMVRAVIATEDNHFLSHRGFDWDAIDRALDENREGKRLRGGSTISQQTAKNVFCLPARTWLRKGVEAWFTVLIETFWSKRRIMEVYLNVIETGRNMYGVEAPARGVYGKTAAELNAYEASMIATVLPNPLRRDMAAPSGYMVRRAAQVRSLMGKLGPIEFDRPEGGKDKD</sequence>
<evidence type="ECO:0000259" key="12">
    <source>
        <dbReference type="Pfam" id="PF00912"/>
    </source>
</evidence>
<feature type="transmembrane region" description="Helical" evidence="11">
    <location>
        <begin position="12"/>
        <end position="34"/>
    </location>
</feature>
<accession>A0ABY5UYX1</accession>
<dbReference type="EMBL" id="CP102294">
    <property type="protein sequence ID" value="UWN56416.1"/>
    <property type="molecule type" value="Genomic_DNA"/>
</dbReference>
<name>A0ABY5UYX1_9BACT</name>
<keyword evidence="5 11" id="KW-0812">Transmembrane</keyword>
<evidence type="ECO:0000256" key="9">
    <source>
        <dbReference type="ARBA" id="ARBA00023136"/>
    </source>
</evidence>
<organism evidence="13 14">
    <name type="scientific">Alistipes ihumii AP11</name>
    <dbReference type="NCBI Taxonomy" id="1211813"/>
    <lineage>
        <taxon>Bacteria</taxon>
        <taxon>Pseudomonadati</taxon>
        <taxon>Bacteroidota</taxon>
        <taxon>Bacteroidia</taxon>
        <taxon>Bacteroidales</taxon>
        <taxon>Rikenellaceae</taxon>
        <taxon>Alistipes</taxon>
    </lineage>
</organism>
<dbReference type="RefSeq" id="WP_232423201.1">
    <property type="nucleotide sequence ID" value="NZ_CAPH01000013.1"/>
</dbReference>
<evidence type="ECO:0000256" key="6">
    <source>
        <dbReference type="ARBA" id="ARBA00022960"/>
    </source>
</evidence>
<dbReference type="NCBIfam" id="TIGR02070">
    <property type="entry name" value="mono_pep_trsgly"/>
    <property type="match status" value="1"/>
</dbReference>
<dbReference type="InterPro" id="IPR001264">
    <property type="entry name" value="Glyco_trans_51"/>
</dbReference>